<dbReference type="GO" id="GO:0031623">
    <property type="term" value="P:receptor internalization"/>
    <property type="evidence" value="ECO:0007669"/>
    <property type="project" value="UniProtKB-UniRule"/>
</dbReference>
<keyword evidence="1" id="KW-0472">Membrane</keyword>
<evidence type="ECO:0000313" key="2">
    <source>
        <dbReference type="Ensembl" id="ENSSPUP00000014975.1"/>
    </source>
</evidence>
<dbReference type="InterPro" id="IPR039373">
    <property type="entry name" value="Peptidase_M28B"/>
</dbReference>
<dbReference type="PANTHER" id="PTHR10404:SF26">
    <property type="entry name" value="TRANSFERRIN RECEPTOR PROTEIN 1"/>
    <property type="match status" value="1"/>
</dbReference>
<organism evidence="2 3">
    <name type="scientific">Sphenodon punctatus</name>
    <name type="common">Tuatara</name>
    <name type="synonym">Hatteria punctata</name>
    <dbReference type="NCBI Taxonomy" id="8508"/>
    <lineage>
        <taxon>Eukaryota</taxon>
        <taxon>Metazoa</taxon>
        <taxon>Chordata</taxon>
        <taxon>Craniata</taxon>
        <taxon>Vertebrata</taxon>
        <taxon>Euteleostomi</taxon>
        <taxon>Lepidosauria</taxon>
        <taxon>Sphenodontia</taxon>
        <taxon>Sphenodontidae</taxon>
        <taxon>Sphenodon</taxon>
    </lineage>
</organism>
<keyword evidence="1" id="KW-0675">Receptor</keyword>
<dbReference type="PANTHER" id="PTHR10404">
    <property type="entry name" value="N-ACETYLATED-ALPHA-LINKED ACIDIC DIPEPTIDASE"/>
    <property type="match status" value="1"/>
</dbReference>
<name>A0A8D0H360_SPHPU</name>
<dbReference type="OMA" id="ICWEAGS"/>
<keyword evidence="1" id="KW-0449">Lipoprotein</keyword>
<dbReference type="GO" id="GO:0033572">
    <property type="term" value="P:transferrin transport"/>
    <property type="evidence" value="ECO:0007669"/>
    <property type="project" value="UniProtKB-UniRule"/>
</dbReference>
<keyword evidence="1" id="KW-1003">Cell membrane</keyword>
<accession>A0A8D0H360</accession>
<dbReference type="Ensembl" id="ENSSPUT00000015970.1">
    <property type="protein sequence ID" value="ENSSPUP00000014975.1"/>
    <property type="gene ID" value="ENSSPUG00000011245.1"/>
</dbReference>
<dbReference type="AlphaFoldDB" id="A0A8D0H360"/>
<dbReference type="Proteomes" id="UP000694392">
    <property type="component" value="Unplaced"/>
</dbReference>
<protein>
    <recommendedName>
        <fullName evidence="1">Transferrin receptor protein 1</fullName>
    </recommendedName>
</protein>
<comment type="function">
    <text evidence="1">Cellular uptake of iron occurs via receptor-mediated endocytosis of ligand-occupied transferrin receptor into specialized endosomes. Endosomal acidification leads to iron release. The apotransferrin-receptor complex is then recycled to the cell surface with a return to neutral pH and the concomitant loss of affinity of apotransferrin for its receptor. Transferrin receptor is necessary for development of erythrocytes and the nervous system. Acts as a lipid sensor that regulates mitochondrial fusion by regulating activation of the JNK pathway.</text>
</comment>
<dbReference type="GO" id="GO:0042470">
    <property type="term" value="C:melanosome"/>
    <property type="evidence" value="ECO:0007669"/>
    <property type="project" value="UniProtKB-SubCell"/>
</dbReference>
<dbReference type="GeneTree" id="ENSGT01030000234598"/>
<comment type="subcellular location">
    <subcellularLocation>
        <location evidence="1">Cell membrane</location>
        <topology evidence="1">Single-pass type II membrane protein</topology>
    </subcellularLocation>
    <subcellularLocation>
        <location evidence="1">Melanosome</location>
    </subcellularLocation>
</comment>
<dbReference type="GO" id="GO:0004998">
    <property type="term" value="F:transferrin receptor activity"/>
    <property type="evidence" value="ECO:0007669"/>
    <property type="project" value="UniProtKB-UniRule"/>
</dbReference>
<keyword evidence="1" id="KW-1133">Transmembrane helix</keyword>
<feature type="transmembrane region" description="Helical" evidence="1">
    <location>
        <begin position="70"/>
        <end position="91"/>
    </location>
</feature>
<sequence>MDHARSAISNLFSGVPLSYTRFSLARHMDGENSHVEMKLAAEDEEGGENGMVDGVLPHVERPRSNGRKQWCMIVGAILLFIIGFLIGYLSYRGRVQLPPPTPQENIPPSALIDDEYTEPEPEPTLDWGDLKKLLTDKLSITFQDKIRRTSYPSYEAGSDGDENLAYDIHEQFSSFKLDKVWNDEHYVRVQVQGSSPNVVSMETSTAVMTELERPTAYVAYSGKGTAVD</sequence>
<comment type="similarity">
    <text evidence="1">Belongs to the peptidase M28 family. M28B subfamily.</text>
</comment>
<dbReference type="GO" id="GO:0006879">
    <property type="term" value="P:intracellular iron ion homeostasis"/>
    <property type="evidence" value="ECO:0007669"/>
    <property type="project" value="UniProtKB-UniRule"/>
</dbReference>
<evidence type="ECO:0000313" key="3">
    <source>
        <dbReference type="Proteomes" id="UP000694392"/>
    </source>
</evidence>
<dbReference type="GO" id="GO:0009897">
    <property type="term" value="C:external side of plasma membrane"/>
    <property type="evidence" value="ECO:0007669"/>
    <property type="project" value="TreeGrafter"/>
</dbReference>
<reference evidence="2" key="1">
    <citation type="submission" date="2025-08" db="UniProtKB">
        <authorList>
            <consortium name="Ensembl"/>
        </authorList>
    </citation>
    <scope>IDENTIFICATION</scope>
</reference>
<comment type="subunit">
    <text evidence="1">Homodimer; disulfide-linked.</text>
</comment>
<comment type="PTM">
    <text evidence="1">Stearoylated.</text>
</comment>
<keyword evidence="1" id="KW-0254">Endocytosis</keyword>
<keyword evidence="1" id="KW-0325">Glycoprotein</keyword>
<keyword evidence="3" id="KW-1185">Reference proteome</keyword>
<proteinExistence type="inferred from homology"/>
<keyword evidence="1" id="KW-0812">Transmembrane</keyword>
<evidence type="ECO:0000256" key="1">
    <source>
        <dbReference type="RuleBase" id="RU367157"/>
    </source>
</evidence>
<reference evidence="2" key="2">
    <citation type="submission" date="2025-09" db="UniProtKB">
        <authorList>
            <consortium name="Ensembl"/>
        </authorList>
    </citation>
    <scope>IDENTIFICATION</scope>
</reference>
<dbReference type="Gene3D" id="3.40.630.10">
    <property type="entry name" value="Zn peptidases"/>
    <property type="match status" value="1"/>
</dbReference>
<keyword evidence="1" id="KW-0564">Palmitate</keyword>